<dbReference type="OrthoDB" id="2909996at2"/>
<comment type="caution">
    <text evidence="1">The sequence shown here is derived from an EMBL/GenBank/DDBJ whole genome shotgun (WGS) entry which is preliminary data.</text>
</comment>
<gene>
    <name evidence="1" type="ORF">E1I69_10165</name>
</gene>
<protein>
    <submittedName>
        <fullName evidence="1">Uncharacterized protein</fullName>
    </submittedName>
</protein>
<accession>A0A4S3PT26</accession>
<keyword evidence="2" id="KW-1185">Reference proteome</keyword>
<evidence type="ECO:0000313" key="2">
    <source>
        <dbReference type="Proteomes" id="UP000306477"/>
    </source>
</evidence>
<dbReference type="EMBL" id="SLUB01000014">
    <property type="protein sequence ID" value="THE12748.1"/>
    <property type="molecule type" value="Genomic_DNA"/>
</dbReference>
<dbReference type="Proteomes" id="UP000306477">
    <property type="component" value="Unassembled WGS sequence"/>
</dbReference>
<proteinExistence type="predicted"/>
<dbReference type="RefSeq" id="WP_136379498.1">
    <property type="nucleotide sequence ID" value="NZ_SLUB01000014.1"/>
</dbReference>
<evidence type="ECO:0000313" key="1">
    <source>
        <dbReference type="EMBL" id="THE12748.1"/>
    </source>
</evidence>
<name>A0A4S3PT26_9BACI</name>
<sequence length="95" mass="10762">MELTEIKYLETFISEEMEVSILDEDGDDKAPFVKKEIVKTELCPDGTHLRIYFDRLQFFAVPLTAEVAISDDVWSAFDQQAGLTYVVKKGSDHSG</sequence>
<reference evidence="1 2" key="1">
    <citation type="journal article" date="2019" name="Indoor Air">
        <title>Impacts of indoor surface finishes on bacterial viability.</title>
        <authorList>
            <person name="Hu J."/>
            <person name="Maamar S.B."/>
            <person name="Glawe A.J."/>
            <person name="Gottel N."/>
            <person name="Gilbert J.A."/>
            <person name="Hartmann E.M."/>
        </authorList>
    </citation>
    <scope>NUCLEOTIDE SEQUENCE [LARGE SCALE GENOMIC DNA]</scope>
    <source>
        <strain evidence="1 2">AF060A6</strain>
    </source>
</reference>
<dbReference type="AlphaFoldDB" id="A0A4S3PT26"/>
<dbReference type="STRING" id="1033734.GCA_000285535_03232"/>
<organism evidence="1 2">
    <name type="scientific">Bacillus timonensis</name>
    <dbReference type="NCBI Taxonomy" id="1033734"/>
    <lineage>
        <taxon>Bacteria</taxon>
        <taxon>Bacillati</taxon>
        <taxon>Bacillota</taxon>
        <taxon>Bacilli</taxon>
        <taxon>Bacillales</taxon>
        <taxon>Bacillaceae</taxon>
        <taxon>Bacillus</taxon>
    </lineage>
</organism>